<dbReference type="Proteomes" id="UP001549320">
    <property type="component" value="Unassembled WGS sequence"/>
</dbReference>
<accession>A0ABV2QE72</accession>
<keyword evidence="2" id="KW-0489">Methyltransferase</keyword>
<comment type="caution">
    <text evidence="2">The sequence shown here is derived from an EMBL/GenBank/DDBJ whole genome shotgun (WGS) entry which is preliminary data.</text>
</comment>
<proteinExistence type="predicted"/>
<keyword evidence="3" id="KW-1185">Reference proteome</keyword>
<dbReference type="InterPro" id="IPR029063">
    <property type="entry name" value="SAM-dependent_MTases_sf"/>
</dbReference>
<dbReference type="RefSeq" id="WP_354447342.1">
    <property type="nucleotide sequence ID" value="NZ_JBEPSH010000009.1"/>
</dbReference>
<evidence type="ECO:0000313" key="2">
    <source>
        <dbReference type="EMBL" id="MET4579336.1"/>
    </source>
</evidence>
<name>A0ABV2QE72_9BURK</name>
<dbReference type="InterPro" id="IPR052514">
    <property type="entry name" value="SAM-dependent_MTase"/>
</dbReference>
<organism evidence="2 3">
    <name type="scientific">Ottowia thiooxydans</name>
    <dbReference type="NCBI Taxonomy" id="219182"/>
    <lineage>
        <taxon>Bacteria</taxon>
        <taxon>Pseudomonadati</taxon>
        <taxon>Pseudomonadota</taxon>
        <taxon>Betaproteobacteria</taxon>
        <taxon>Burkholderiales</taxon>
        <taxon>Comamonadaceae</taxon>
        <taxon>Ottowia</taxon>
    </lineage>
</organism>
<reference evidence="2 3" key="1">
    <citation type="submission" date="2024-06" db="EMBL/GenBank/DDBJ databases">
        <title>Sorghum-associated microbial communities from plants grown in Nebraska, USA.</title>
        <authorList>
            <person name="Schachtman D."/>
        </authorList>
    </citation>
    <scope>NUCLEOTIDE SEQUENCE [LARGE SCALE GENOMIC DNA]</scope>
    <source>
        <strain evidence="2 3">2709</strain>
    </source>
</reference>
<dbReference type="PANTHER" id="PTHR34203">
    <property type="entry name" value="METHYLTRANSFERASE, FKBM FAMILY PROTEIN"/>
    <property type="match status" value="1"/>
</dbReference>
<dbReference type="EMBL" id="JBEPSH010000009">
    <property type="protein sequence ID" value="MET4579336.1"/>
    <property type="molecule type" value="Genomic_DNA"/>
</dbReference>
<dbReference type="PANTHER" id="PTHR34203:SF15">
    <property type="entry name" value="SLL1173 PROTEIN"/>
    <property type="match status" value="1"/>
</dbReference>
<dbReference type="InterPro" id="IPR006342">
    <property type="entry name" value="FkbM_mtfrase"/>
</dbReference>
<keyword evidence="2" id="KW-0808">Transferase</keyword>
<gene>
    <name evidence="2" type="ORF">ABIE13_004464</name>
</gene>
<dbReference type="SUPFAM" id="SSF53335">
    <property type="entry name" value="S-adenosyl-L-methionine-dependent methyltransferases"/>
    <property type="match status" value="1"/>
</dbReference>
<dbReference type="NCBIfam" id="TIGR01444">
    <property type="entry name" value="fkbM_fam"/>
    <property type="match status" value="1"/>
</dbReference>
<sequence>MAYQLTEARHGRFLVNENDTYVGRSLRTYGEWSEAEVSLFQKILRPDDVVIEAGANIGSHTVPMSRAVGEKGTIYAFEAARLTHQLLCANLALNECFNVHALHKAVGRGTQAARFPKQDPHTAHNFGGFSLRDVQPQASDLSEPVEMIHLDGLGLPRVDFIKADIEGFELEMLEGARSLLARLRPVVYLEIDFTNGQPTGNRDQLVEFVESLGYAAFYYIAPMFSGDNFKGAAENIFHAASIDLICVPQDRCTMTGLTRAQPGDAAIHVDLAKFTLSYAVLPWNAAHLSYQSAQALA</sequence>
<evidence type="ECO:0000313" key="3">
    <source>
        <dbReference type="Proteomes" id="UP001549320"/>
    </source>
</evidence>
<protein>
    <submittedName>
        <fullName evidence="2">FkbM family methyltransferase</fullName>
    </submittedName>
</protein>
<dbReference type="Pfam" id="PF05050">
    <property type="entry name" value="Methyltransf_21"/>
    <property type="match status" value="1"/>
</dbReference>
<dbReference type="Gene3D" id="3.40.50.150">
    <property type="entry name" value="Vaccinia Virus protein VP39"/>
    <property type="match status" value="1"/>
</dbReference>
<feature type="domain" description="Methyltransferase FkbM" evidence="1">
    <location>
        <begin position="53"/>
        <end position="214"/>
    </location>
</feature>
<dbReference type="GO" id="GO:0032259">
    <property type="term" value="P:methylation"/>
    <property type="evidence" value="ECO:0007669"/>
    <property type="project" value="UniProtKB-KW"/>
</dbReference>
<evidence type="ECO:0000259" key="1">
    <source>
        <dbReference type="Pfam" id="PF05050"/>
    </source>
</evidence>
<dbReference type="GO" id="GO:0008168">
    <property type="term" value="F:methyltransferase activity"/>
    <property type="evidence" value="ECO:0007669"/>
    <property type="project" value="UniProtKB-KW"/>
</dbReference>